<evidence type="ECO:0000256" key="6">
    <source>
        <dbReference type="ARBA" id="ARBA00023004"/>
    </source>
</evidence>
<evidence type="ECO:0000313" key="10">
    <source>
        <dbReference type="Proteomes" id="UP000724268"/>
    </source>
</evidence>
<dbReference type="PANTHER" id="PTHR47153">
    <property type="entry name" value="LACTATE UTILIZATION PROTEIN B"/>
    <property type="match status" value="1"/>
</dbReference>
<dbReference type="PROSITE" id="PS51379">
    <property type="entry name" value="4FE4S_FER_2"/>
    <property type="match status" value="1"/>
</dbReference>
<name>A0ABS7A021_9DEIN</name>
<dbReference type="PANTHER" id="PTHR47153:SF2">
    <property type="entry name" value="LACTATE UTILIZATION PROTEIN B"/>
    <property type="match status" value="1"/>
</dbReference>
<dbReference type="RefSeq" id="WP_219760152.1">
    <property type="nucleotide sequence ID" value="NZ_JAHXRS010000021.1"/>
</dbReference>
<evidence type="ECO:0000313" key="9">
    <source>
        <dbReference type="EMBL" id="MBW6395682.1"/>
    </source>
</evidence>
<dbReference type="InterPro" id="IPR024185">
    <property type="entry name" value="FTHF_cligase-like_sf"/>
</dbReference>
<dbReference type="InterPro" id="IPR017900">
    <property type="entry name" value="4Fe4S_Fe_S_CS"/>
</dbReference>
<dbReference type="Proteomes" id="UP000724268">
    <property type="component" value="Unassembled WGS sequence"/>
</dbReference>
<keyword evidence="5" id="KW-0249">Electron transport</keyword>
<evidence type="ECO:0000256" key="2">
    <source>
        <dbReference type="ARBA" id="ARBA00022485"/>
    </source>
</evidence>
<reference evidence="9 10" key="1">
    <citation type="submission" date="2021-07" db="EMBL/GenBank/DDBJ databases">
        <title>Thermus aquaticus gen. n. and sp. n., a nonsporulating extreme thermophile.</title>
        <authorList>
            <person name="Hu C.-J."/>
            <person name="Li W.-J."/>
            <person name="Xian W.-D."/>
        </authorList>
    </citation>
    <scope>NUCLEOTIDE SEQUENCE [LARGE SCALE GENOMIC DNA]</scope>
    <source>
        <strain evidence="9 10">SYSU G05001</strain>
    </source>
</reference>
<dbReference type="Gene3D" id="3.40.50.10420">
    <property type="entry name" value="NagB/RpiA/CoA transferase-like"/>
    <property type="match status" value="1"/>
</dbReference>
<keyword evidence="6" id="KW-0408">Iron</keyword>
<dbReference type="NCBIfam" id="TIGR00273">
    <property type="entry name" value="LutB/LldF family L-lactate oxidation iron-sulfur protein"/>
    <property type="match status" value="1"/>
</dbReference>
<dbReference type="InterPro" id="IPR024569">
    <property type="entry name" value="LutB_C"/>
</dbReference>
<dbReference type="EMBL" id="JAHXRS010000021">
    <property type="protein sequence ID" value="MBW6395682.1"/>
    <property type="molecule type" value="Genomic_DNA"/>
</dbReference>
<proteinExistence type="predicted"/>
<dbReference type="Gene3D" id="1.10.1060.10">
    <property type="entry name" value="Alpha-helical ferredoxin"/>
    <property type="match status" value="1"/>
</dbReference>
<dbReference type="InterPro" id="IPR037171">
    <property type="entry name" value="NagB/RpiA_transferase-like"/>
</dbReference>
<protein>
    <submittedName>
        <fullName evidence="9">Iron-sulfur cluster-binding protein</fullName>
    </submittedName>
</protein>
<accession>A0ABS7A021</accession>
<evidence type="ECO:0000256" key="3">
    <source>
        <dbReference type="ARBA" id="ARBA00022723"/>
    </source>
</evidence>
<dbReference type="PROSITE" id="PS00198">
    <property type="entry name" value="4FE4S_FER_1"/>
    <property type="match status" value="1"/>
</dbReference>
<evidence type="ECO:0000256" key="1">
    <source>
        <dbReference type="ARBA" id="ARBA00022448"/>
    </source>
</evidence>
<evidence type="ECO:0000259" key="8">
    <source>
        <dbReference type="PROSITE" id="PS51379"/>
    </source>
</evidence>
<dbReference type="Pfam" id="PF11870">
    <property type="entry name" value="LutB_C"/>
    <property type="match status" value="1"/>
</dbReference>
<evidence type="ECO:0000256" key="5">
    <source>
        <dbReference type="ARBA" id="ARBA00022982"/>
    </source>
</evidence>
<gene>
    <name evidence="9" type="ORF">KZX47_11030</name>
</gene>
<dbReference type="SUPFAM" id="SSF46548">
    <property type="entry name" value="alpha-helical ferredoxin"/>
    <property type="match status" value="1"/>
</dbReference>
<keyword evidence="4" id="KW-0677">Repeat</keyword>
<evidence type="ECO:0000256" key="7">
    <source>
        <dbReference type="ARBA" id="ARBA00023014"/>
    </source>
</evidence>
<sequence length="461" mass="51291">MQVKAKLYPKEAARLLREHPGVREAVTGATLHFEEGRKRAYQEIDAEAWRERARRIKDHLLTHLDHYLELAEKRLQEKGVRVHWAEGPEEAHRILREIVARHGVKRAVKAKSMLTEELGVNPLLESLGVEVYETDLGEYLIQLLGEPPSHIVGPAIHLALPDIQKLFHQRFGTPLDASPEALAAVARKVLREAFLTADLGISGANFLVAETGTLALMENEGNIRLSTSLPRVHVAFVGIEKLLPRFADLALFLPLTARAATGQRLSTYVSLIQGPAKEGEEGPKEVHVVLVDHGRTTLLHDPEAWEVLRCLRCGACLNACPVYRQTGGHPYGYVYSGPIGAVLDPGLLGLEDTYPLPYASTLCGACYEACPVKIPIPKLLLTWRHRAVERGLAPTWEKGAMQAFSKVMQSPSLYRLFSKALRGLPLPQDLLPLLKAWTKGRGPLRPSPKPFHELWQELNKE</sequence>
<organism evidence="9 10">
    <name type="scientific">Thermus brevis</name>
    <dbReference type="NCBI Taxonomy" id="2862456"/>
    <lineage>
        <taxon>Bacteria</taxon>
        <taxon>Thermotogati</taxon>
        <taxon>Deinococcota</taxon>
        <taxon>Deinococci</taxon>
        <taxon>Thermales</taxon>
        <taxon>Thermaceae</taxon>
        <taxon>Thermus</taxon>
    </lineage>
</organism>
<dbReference type="Pfam" id="PF13183">
    <property type="entry name" value="Fer4_8"/>
    <property type="match status" value="1"/>
</dbReference>
<comment type="caution">
    <text evidence="9">The sequence shown here is derived from an EMBL/GenBank/DDBJ whole genome shotgun (WGS) entry which is preliminary data.</text>
</comment>
<dbReference type="Pfam" id="PF02589">
    <property type="entry name" value="LUD_dom"/>
    <property type="match status" value="1"/>
</dbReference>
<dbReference type="InterPro" id="IPR003741">
    <property type="entry name" value="LUD_dom"/>
</dbReference>
<keyword evidence="7" id="KW-0411">Iron-sulfur</keyword>
<dbReference type="SUPFAM" id="SSF100950">
    <property type="entry name" value="NagB/RpiA/CoA transferase-like"/>
    <property type="match status" value="1"/>
</dbReference>
<dbReference type="InterPro" id="IPR017896">
    <property type="entry name" value="4Fe4S_Fe-S-bd"/>
</dbReference>
<dbReference type="InterPro" id="IPR004452">
    <property type="entry name" value="LutB/LldF"/>
</dbReference>
<keyword evidence="3" id="KW-0479">Metal-binding</keyword>
<keyword evidence="10" id="KW-1185">Reference proteome</keyword>
<dbReference type="InterPro" id="IPR009051">
    <property type="entry name" value="Helical_ferredxn"/>
</dbReference>
<keyword evidence="2" id="KW-0004">4Fe-4S</keyword>
<feature type="domain" description="4Fe-4S ferredoxin-type" evidence="8">
    <location>
        <begin position="301"/>
        <end position="322"/>
    </location>
</feature>
<evidence type="ECO:0000256" key="4">
    <source>
        <dbReference type="ARBA" id="ARBA00022737"/>
    </source>
</evidence>
<keyword evidence="1" id="KW-0813">Transport</keyword>